<gene>
    <name evidence="4" type="ORF">PR048_027639</name>
</gene>
<dbReference type="Proteomes" id="UP001159363">
    <property type="component" value="Chromosome 11"/>
</dbReference>
<dbReference type="Pfam" id="PF00149">
    <property type="entry name" value="Metallophos"/>
    <property type="match status" value="1"/>
</dbReference>
<evidence type="ECO:0000256" key="1">
    <source>
        <dbReference type="SAM" id="MobiDB-lite"/>
    </source>
</evidence>
<accession>A0ABQ9GH24</accession>
<organism evidence="4 5">
    <name type="scientific">Dryococelus australis</name>
    <dbReference type="NCBI Taxonomy" id="614101"/>
    <lineage>
        <taxon>Eukaryota</taxon>
        <taxon>Metazoa</taxon>
        <taxon>Ecdysozoa</taxon>
        <taxon>Arthropoda</taxon>
        <taxon>Hexapoda</taxon>
        <taxon>Insecta</taxon>
        <taxon>Pterygota</taxon>
        <taxon>Neoptera</taxon>
        <taxon>Polyneoptera</taxon>
        <taxon>Phasmatodea</taxon>
        <taxon>Verophasmatodea</taxon>
        <taxon>Anareolatae</taxon>
        <taxon>Phasmatidae</taxon>
        <taxon>Eurycanthinae</taxon>
        <taxon>Dryococelus</taxon>
    </lineage>
</organism>
<feature type="domain" description="Mre11 DNA-binding" evidence="3">
    <location>
        <begin position="290"/>
        <end position="320"/>
    </location>
</feature>
<dbReference type="EMBL" id="JARBHB010000012">
    <property type="protein sequence ID" value="KAJ8871322.1"/>
    <property type="molecule type" value="Genomic_DNA"/>
</dbReference>
<dbReference type="SUPFAM" id="SSF56300">
    <property type="entry name" value="Metallo-dependent phosphatases"/>
    <property type="match status" value="1"/>
</dbReference>
<protein>
    <submittedName>
        <fullName evidence="4">Uncharacterized protein</fullName>
    </submittedName>
</protein>
<feature type="compositionally biased region" description="Pro residues" evidence="1">
    <location>
        <begin position="1"/>
        <end position="10"/>
    </location>
</feature>
<feature type="region of interest" description="Disordered" evidence="1">
    <location>
        <begin position="1"/>
        <end position="22"/>
    </location>
</feature>
<dbReference type="InterPro" id="IPR004843">
    <property type="entry name" value="Calcineurin-like_PHP"/>
</dbReference>
<dbReference type="Pfam" id="PF04152">
    <property type="entry name" value="Mre11_DNA_bind"/>
    <property type="match status" value="1"/>
</dbReference>
<evidence type="ECO:0000259" key="3">
    <source>
        <dbReference type="Pfam" id="PF04152"/>
    </source>
</evidence>
<reference evidence="4 5" key="1">
    <citation type="submission" date="2023-02" db="EMBL/GenBank/DDBJ databases">
        <title>LHISI_Scaffold_Assembly.</title>
        <authorList>
            <person name="Stuart O.P."/>
            <person name="Cleave R."/>
            <person name="Magrath M.J.L."/>
            <person name="Mikheyev A.S."/>
        </authorList>
    </citation>
    <scope>NUCLEOTIDE SEQUENCE [LARGE SCALE GENOMIC DNA]</scope>
    <source>
        <strain evidence="4">Daus_M_001</strain>
        <tissue evidence="4">Leg muscle</tissue>
    </source>
</reference>
<keyword evidence="5" id="KW-1185">Reference proteome</keyword>
<dbReference type="PANTHER" id="PTHR10139">
    <property type="entry name" value="DOUBLE-STRAND BREAK REPAIR PROTEIN MRE11"/>
    <property type="match status" value="1"/>
</dbReference>
<dbReference type="PANTHER" id="PTHR10139:SF1">
    <property type="entry name" value="DOUBLE-STRAND BREAK REPAIR PROTEIN MRE11"/>
    <property type="match status" value="1"/>
</dbReference>
<evidence type="ECO:0000313" key="5">
    <source>
        <dbReference type="Proteomes" id="UP001159363"/>
    </source>
</evidence>
<name>A0ABQ9GH24_9NEOP</name>
<proteinExistence type="predicted"/>
<feature type="domain" description="Calcineurin-like phosphoesterase" evidence="2">
    <location>
        <begin position="50"/>
        <end position="245"/>
    </location>
</feature>
<evidence type="ECO:0000259" key="2">
    <source>
        <dbReference type="Pfam" id="PF00149"/>
    </source>
</evidence>
<comment type="caution">
    <text evidence="4">The sequence shown here is derived from an EMBL/GenBank/DDBJ whole genome shotgun (WGS) entry which is preliminary data.</text>
</comment>
<dbReference type="InterPro" id="IPR029052">
    <property type="entry name" value="Metallo-depent_PP-like"/>
</dbReference>
<evidence type="ECO:0000313" key="4">
    <source>
        <dbReference type="EMBL" id="KAJ8871322.1"/>
    </source>
</evidence>
<sequence>MDDLMRPPPDVSTSRDGRGEGEELWETTAYTACCHKPVAVEFLSDQSVNFQHLNNPVVNYEDPNLNISIPIFSINGNHDDCSGEAGAAVAERFSLLVSHLGKLGSIPGRVTRFLHVGIVPDDATVFVYAVAVGVSAMDVIGTTGLLNYFAKWNDFKKVDISPLLMQKGASRLAIYGLSYMNDERLSRLFRDGKVQMLQPSVHAKEWFNLMVLHQNRVDHGKYTFIPEEALADFLDLVMWGHEHECRIVPEKNPLKKFHVTQPGSSVATSLSAGESVEKYVGILKVYKKDFKLEPVKLETVRPFVMDTITLSKCNIEHTVENPSKKTGHGAADLNNSVLDHDNLTCEQPYHPEPSPCYGVQKSLPH</sequence>
<dbReference type="InterPro" id="IPR007281">
    <property type="entry name" value="Mre11_DNA-bd"/>
</dbReference>
<dbReference type="Gene3D" id="3.60.21.10">
    <property type="match status" value="2"/>
</dbReference>